<dbReference type="GO" id="GO:0005524">
    <property type="term" value="F:ATP binding"/>
    <property type="evidence" value="ECO:0007669"/>
    <property type="project" value="UniProtKB-KW"/>
</dbReference>
<evidence type="ECO:0000256" key="19">
    <source>
        <dbReference type="PIRSR" id="PIRSR006135-2"/>
    </source>
</evidence>
<dbReference type="InterPro" id="IPR027417">
    <property type="entry name" value="P-loop_NTPase"/>
</dbReference>
<evidence type="ECO:0000256" key="8">
    <source>
        <dbReference type="ARBA" id="ARBA00012016"/>
    </source>
</evidence>
<evidence type="ECO:0000256" key="5">
    <source>
        <dbReference type="ARBA" id="ARBA00004692"/>
    </source>
</evidence>
<sequence length="185" mass="20931">MIHLITGGSGSGKSAFAENCVMQSGASERFYIATMKVWGEEGRRRVEKHRKMRQGKGFVTIECETDLKSLCLRDYRKKSNHRSNSSTSVLLECMSNLTANEMFEKGGSVTEICERILDGVQSLAEQTDYLVIVTNEIFSDGCEYDEDTLRYIDLLSEINRKLAQISDEVTEVVFGIPVNLKKRIR</sequence>
<evidence type="ECO:0000256" key="11">
    <source>
        <dbReference type="ARBA" id="ARBA00022679"/>
    </source>
</evidence>
<keyword evidence="20" id="KW-0548">Nucleotidyltransferase</keyword>
<gene>
    <name evidence="20" type="ORF">LKD32_11275</name>
</gene>
<comment type="pathway">
    <text evidence="6">Cofactor biosynthesis; adenosylcobalamin biosynthesis; adenosylcobalamin from cob(II)yrinate a,c-diamide: step 5/7.</text>
</comment>
<keyword evidence="13 20" id="KW-0418">Kinase</keyword>
<evidence type="ECO:0000256" key="17">
    <source>
        <dbReference type="ARBA" id="ARBA00030571"/>
    </source>
</evidence>
<comment type="caution">
    <text evidence="20">The sequence shown here is derived from an EMBL/GenBank/DDBJ whole genome shotgun (WGS) entry which is preliminary data.</text>
</comment>
<evidence type="ECO:0000256" key="10">
    <source>
        <dbReference type="ARBA" id="ARBA00022573"/>
    </source>
</evidence>
<protein>
    <recommendedName>
        <fullName evidence="16">Adenosylcobinamide kinase</fullName>
        <ecNumber evidence="8">2.7.1.156</ecNumber>
        <ecNumber evidence="9">2.7.7.62</ecNumber>
    </recommendedName>
    <alternativeName>
        <fullName evidence="17">Adenosylcobinamide-phosphate guanylyltransferase</fullName>
    </alternativeName>
</protein>
<dbReference type="PANTHER" id="PTHR34848:SF1">
    <property type="entry name" value="BIFUNCTIONAL ADENOSYLCOBALAMIN BIOSYNTHESIS PROTEIN COBU"/>
    <property type="match status" value="1"/>
</dbReference>
<dbReference type="GO" id="GO:0043752">
    <property type="term" value="F:adenosylcobinamide kinase activity"/>
    <property type="evidence" value="ECO:0007669"/>
    <property type="project" value="UniProtKB-EC"/>
</dbReference>
<dbReference type="Proteomes" id="UP001198962">
    <property type="component" value="Unassembled WGS sequence"/>
</dbReference>
<accession>A0AAE3AT11</accession>
<feature type="binding site" evidence="19">
    <location>
        <position position="92"/>
    </location>
    <ligand>
        <name>GTP</name>
        <dbReference type="ChEBI" id="CHEBI:37565"/>
    </ligand>
</feature>
<dbReference type="GO" id="GO:0005525">
    <property type="term" value="F:GTP binding"/>
    <property type="evidence" value="ECO:0007669"/>
    <property type="project" value="UniProtKB-KW"/>
</dbReference>
<keyword evidence="12 19" id="KW-0547">Nucleotide-binding</keyword>
<keyword evidence="10" id="KW-0169">Cobalamin biosynthesis</keyword>
<keyword evidence="21" id="KW-1185">Reference proteome</keyword>
<feature type="active site" description="GMP-histidine intermediate" evidence="18">
    <location>
        <position position="49"/>
    </location>
</feature>
<dbReference type="Pfam" id="PF02283">
    <property type="entry name" value="CobU"/>
    <property type="match status" value="1"/>
</dbReference>
<evidence type="ECO:0000313" key="21">
    <source>
        <dbReference type="Proteomes" id="UP001198962"/>
    </source>
</evidence>
<dbReference type="Gene3D" id="3.40.50.300">
    <property type="entry name" value="P-loop containing nucleotide triphosphate hydrolases"/>
    <property type="match status" value="1"/>
</dbReference>
<evidence type="ECO:0000256" key="3">
    <source>
        <dbReference type="ARBA" id="ARBA00001522"/>
    </source>
</evidence>
<dbReference type="EC" id="2.7.7.62" evidence="9"/>
<comment type="similarity">
    <text evidence="7">Belongs to the CobU/CobP family.</text>
</comment>
<organism evidence="20 21">
    <name type="scientific">Brotaphodocola catenula</name>
    <dbReference type="NCBI Taxonomy" id="2885361"/>
    <lineage>
        <taxon>Bacteria</taxon>
        <taxon>Bacillati</taxon>
        <taxon>Bacillota</taxon>
        <taxon>Clostridia</taxon>
        <taxon>Lachnospirales</taxon>
        <taxon>Lachnospiraceae</taxon>
        <taxon>Brotaphodocola</taxon>
    </lineage>
</organism>
<evidence type="ECO:0000256" key="16">
    <source>
        <dbReference type="ARBA" id="ARBA00029570"/>
    </source>
</evidence>
<dbReference type="CDD" id="cd00544">
    <property type="entry name" value="CobU"/>
    <property type="match status" value="1"/>
</dbReference>
<evidence type="ECO:0000256" key="9">
    <source>
        <dbReference type="ARBA" id="ARBA00012523"/>
    </source>
</evidence>
<feature type="binding site" evidence="19">
    <location>
        <position position="62"/>
    </location>
    <ligand>
        <name>GTP</name>
        <dbReference type="ChEBI" id="CHEBI:37565"/>
    </ligand>
</feature>
<evidence type="ECO:0000256" key="12">
    <source>
        <dbReference type="ARBA" id="ARBA00022741"/>
    </source>
</evidence>
<evidence type="ECO:0000256" key="1">
    <source>
        <dbReference type="ARBA" id="ARBA00000312"/>
    </source>
</evidence>
<evidence type="ECO:0000313" key="20">
    <source>
        <dbReference type="EMBL" id="MCC2165442.1"/>
    </source>
</evidence>
<dbReference type="InterPro" id="IPR003203">
    <property type="entry name" value="CobU/CobP"/>
</dbReference>
<dbReference type="GO" id="GO:0008820">
    <property type="term" value="F:cobinamide phosphate guanylyltransferase activity"/>
    <property type="evidence" value="ECO:0007669"/>
    <property type="project" value="UniProtKB-EC"/>
</dbReference>
<name>A0AAE3AT11_9FIRM</name>
<dbReference type="EMBL" id="JAJEPU010000036">
    <property type="protein sequence ID" value="MCC2165442.1"/>
    <property type="molecule type" value="Genomic_DNA"/>
</dbReference>
<dbReference type="SUPFAM" id="SSF52540">
    <property type="entry name" value="P-loop containing nucleoside triphosphate hydrolases"/>
    <property type="match status" value="1"/>
</dbReference>
<proteinExistence type="inferred from homology"/>
<comment type="pathway">
    <text evidence="5">Cofactor biosynthesis; adenosylcobalamin biosynthesis; adenosylcobalamin from cob(II)yrinate a,c-diamide: step 6/7.</text>
</comment>
<comment type="catalytic activity">
    <reaction evidence="2">
        <text>adenosylcob(III)inamide phosphate + GTP + H(+) = adenosylcob(III)inamide-GDP + diphosphate</text>
        <dbReference type="Rhea" id="RHEA:22712"/>
        <dbReference type="ChEBI" id="CHEBI:15378"/>
        <dbReference type="ChEBI" id="CHEBI:33019"/>
        <dbReference type="ChEBI" id="CHEBI:37565"/>
        <dbReference type="ChEBI" id="CHEBI:58502"/>
        <dbReference type="ChEBI" id="CHEBI:60487"/>
        <dbReference type="EC" id="2.7.7.62"/>
    </reaction>
</comment>
<evidence type="ECO:0000256" key="13">
    <source>
        <dbReference type="ARBA" id="ARBA00022777"/>
    </source>
</evidence>
<comment type="catalytic activity">
    <reaction evidence="1">
        <text>adenosylcob(III)inamide + ATP = adenosylcob(III)inamide phosphate + ADP + H(+)</text>
        <dbReference type="Rhea" id="RHEA:15769"/>
        <dbReference type="ChEBI" id="CHEBI:2480"/>
        <dbReference type="ChEBI" id="CHEBI:15378"/>
        <dbReference type="ChEBI" id="CHEBI:30616"/>
        <dbReference type="ChEBI" id="CHEBI:58502"/>
        <dbReference type="ChEBI" id="CHEBI:456216"/>
        <dbReference type="EC" id="2.7.1.156"/>
    </reaction>
</comment>
<evidence type="ECO:0000256" key="2">
    <source>
        <dbReference type="ARBA" id="ARBA00000711"/>
    </source>
</evidence>
<evidence type="ECO:0000256" key="15">
    <source>
        <dbReference type="ARBA" id="ARBA00023134"/>
    </source>
</evidence>
<evidence type="ECO:0000256" key="4">
    <source>
        <dbReference type="ARBA" id="ARBA00003889"/>
    </source>
</evidence>
<dbReference type="RefSeq" id="WP_177976861.1">
    <property type="nucleotide sequence ID" value="NZ_JAJEPU010000036.1"/>
</dbReference>
<keyword evidence="14" id="KW-0067">ATP-binding</keyword>
<comment type="function">
    <text evidence="4">Catalyzes ATP-dependent phosphorylation of adenosylcobinamide and addition of GMP to adenosylcobinamide phosphate.</text>
</comment>
<feature type="binding site" evidence="19">
    <location>
        <begin position="7"/>
        <end position="14"/>
    </location>
    <ligand>
        <name>GTP</name>
        <dbReference type="ChEBI" id="CHEBI:37565"/>
    </ligand>
</feature>
<evidence type="ECO:0000256" key="18">
    <source>
        <dbReference type="PIRSR" id="PIRSR006135-1"/>
    </source>
</evidence>
<reference evidence="20" key="1">
    <citation type="submission" date="2021-10" db="EMBL/GenBank/DDBJ databases">
        <title>Anaerobic single-cell dispensing facilitates the cultivation of human gut bacteria.</title>
        <authorList>
            <person name="Afrizal A."/>
        </authorList>
    </citation>
    <scope>NUCLEOTIDE SEQUENCE</scope>
    <source>
        <strain evidence="20">CLA-AA-H274</strain>
    </source>
</reference>
<comment type="catalytic activity">
    <reaction evidence="3">
        <text>adenosylcob(III)inamide + GTP = adenosylcob(III)inamide phosphate + GDP + H(+)</text>
        <dbReference type="Rhea" id="RHEA:15765"/>
        <dbReference type="ChEBI" id="CHEBI:2480"/>
        <dbReference type="ChEBI" id="CHEBI:15378"/>
        <dbReference type="ChEBI" id="CHEBI:37565"/>
        <dbReference type="ChEBI" id="CHEBI:58189"/>
        <dbReference type="ChEBI" id="CHEBI:58502"/>
        <dbReference type="EC" id="2.7.1.156"/>
    </reaction>
</comment>
<keyword evidence="11" id="KW-0808">Transferase</keyword>
<dbReference type="GO" id="GO:0009236">
    <property type="term" value="P:cobalamin biosynthetic process"/>
    <property type="evidence" value="ECO:0007669"/>
    <property type="project" value="UniProtKB-KW"/>
</dbReference>
<evidence type="ECO:0000256" key="14">
    <source>
        <dbReference type="ARBA" id="ARBA00022840"/>
    </source>
</evidence>
<evidence type="ECO:0000256" key="7">
    <source>
        <dbReference type="ARBA" id="ARBA00007490"/>
    </source>
</evidence>
<keyword evidence="15 19" id="KW-0342">GTP-binding</keyword>
<dbReference type="EC" id="2.7.1.156" evidence="8"/>
<dbReference type="AlphaFoldDB" id="A0AAE3AT11"/>
<evidence type="ECO:0000256" key="6">
    <source>
        <dbReference type="ARBA" id="ARBA00005159"/>
    </source>
</evidence>
<dbReference type="PIRSF" id="PIRSF006135">
    <property type="entry name" value="CobU"/>
    <property type="match status" value="1"/>
</dbReference>
<dbReference type="PANTHER" id="PTHR34848">
    <property type="match status" value="1"/>
</dbReference>
<feature type="binding site" evidence="19">
    <location>
        <begin position="50"/>
        <end position="53"/>
    </location>
    <ligand>
        <name>GTP</name>
        <dbReference type="ChEBI" id="CHEBI:37565"/>
    </ligand>
</feature>